<dbReference type="AlphaFoldDB" id="A0A7C9I3I5"/>
<comment type="caution">
    <text evidence="1">The sequence shown here is derived from an EMBL/GenBank/DDBJ whole genome shotgun (WGS) entry which is preliminary data.</text>
</comment>
<proteinExistence type="predicted"/>
<dbReference type="RefSeq" id="WP_157459546.1">
    <property type="nucleotide sequence ID" value="NZ_WQLB01000015.1"/>
</dbReference>
<evidence type="ECO:0000313" key="2">
    <source>
        <dbReference type="Proteomes" id="UP000483286"/>
    </source>
</evidence>
<name>A0A7C9I3I5_9DEIO</name>
<keyword evidence="2" id="KW-1185">Reference proteome</keyword>
<sequence>MKEQTELMLNAMAEMLERCGHSPDEARLIAAEMLRRQADVVAGCSWGGVHAEFLAQLWAQATHGGNKRRLLLEVTAEGDTSDEYHGRIRVEVKEAQTWADFEREQREVRDRAVN</sequence>
<protein>
    <submittedName>
        <fullName evidence="1">Uncharacterized protein</fullName>
    </submittedName>
</protein>
<organism evidence="1 2">
    <name type="scientific">Deinococcus arboris</name>
    <dbReference type="NCBI Taxonomy" id="2682977"/>
    <lineage>
        <taxon>Bacteria</taxon>
        <taxon>Thermotogati</taxon>
        <taxon>Deinococcota</taxon>
        <taxon>Deinococci</taxon>
        <taxon>Deinococcales</taxon>
        <taxon>Deinococcaceae</taxon>
        <taxon>Deinococcus</taxon>
    </lineage>
</organism>
<evidence type="ECO:0000313" key="1">
    <source>
        <dbReference type="EMBL" id="MVN87491.1"/>
    </source>
</evidence>
<dbReference type="Proteomes" id="UP000483286">
    <property type="component" value="Unassembled WGS sequence"/>
</dbReference>
<reference evidence="1 2" key="1">
    <citation type="submission" date="2019-12" db="EMBL/GenBank/DDBJ databases">
        <title>Deinococcus sp. HMF7620 Genome sequencing and assembly.</title>
        <authorList>
            <person name="Kang H."/>
            <person name="Kim H."/>
            <person name="Joh K."/>
        </authorList>
    </citation>
    <scope>NUCLEOTIDE SEQUENCE [LARGE SCALE GENOMIC DNA]</scope>
    <source>
        <strain evidence="1 2">HMF7620</strain>
    </source>
</reference>
<dbReference type="EMBL" id="WQLB01000015">
    <property type="protein sequence ID" value="MVN87491.1"/>
    <property type="molecule type" value="Genomic_DNA"/>
</dbReference>
<gene>
    <name evidence="1" type="ORF">GO986_12020</name>
</gene>
<accession>A0A7C9I3I5</accession>